<keyword evidence="1" id="KW-0472">Membrane</keyword>
<dbReference type="RefSeq" id="WP_277123042.1">
    <property type="nucleotide sequence ID" value="NZ_CP113926.1"/>
</dbReference>
<feature type="transmembrane region" description="Helical" evidence="1">
    <location>
        <begin position="41"/>
        <end position="60"/>
    </location>
</feature>
<accession>A0A921K0A9</accession>
<reference evidence="2" key="2">
    <citation type="submission" date="2021-09" db="EMBL/GenBank/DDBJ databases">
        <authorList>
            <person name="Gilroy R."/>
        </authorList>
    </citation>
    <scope>NUCLEOTIDE SEQUENCE</scope>
    <source>
        <strain evidence="2">CHK174-6876</strain>
    </source>
</reference>
<reference evidence="2" key="1">
    <citation type="journal article" date="2021" name="PeerJ">
        <title>Extensive microbial diversity within the chicken gut microbiome revealed by metagenomics and culture.</title>
        <authorList>
            <person name="Gilroy R."/>
            <person name="Ravi A."/>
            <person name="Getino M."/>
            <person name="Pursley I."/>
            <person name="Horton D.L."/>
            <person name="Alikhan N.F."/>
            <person name="Baker D."/>
            <person name="Gharbi K."/>
            <person name="Hall N."/>
            <person name="Watson M."/>
            <person name="Adriaenssens E.M."/>
            <person name="Foster-Nyarko E."/>
            <person name="Jarju S."/>
            <person name="Secka A."/>
            <person name="Antonio M."/>
            <person name="Oren A."/>
            <person name="Chaudhuri R.R."/>
            <person name="La Ragione R."/>
            <person name="Hildebrand F."/>
            <person name="Pallen M.J."/>
        </authorList>
    </citation>
    <scope>NUCLEOTIDE SEQUENCE</scope>
    <source>
        <strain evidence="2">CHK174-6876</strain>
    </source>
</reference>
<evidence type="ECO:0000313" key="3">
    <source>
        <dbReference type="Proteomes" id="UP000707535"/>
    </source>
</evidence>
<dbReference type="EMBL" id="DYXG01000040">
    <property type="protein sequence ID" value="HJE96924.1"/>
    <property type="molecule type" value="Genomic_DNA"/>
</dbReference>
<dbReference type="AlphaFoldDB" id="A0A921K0A9"/>
<sequence>MNIEEKRQANIRAAQMTLLKNGNEMSERDTGDTLVFVVHNFLVYLGVFVFAVLIDTIVFIKKVLNKNNAGSI</sequence>
<evidence type="ECO:0000313" key="2">
    <source>
        <dbReference type="EMBL" id="HJE96924.1"/>
    </source>
</evidence>
<keyword evidence="1" id="KW-0812">Transmembrane</keyword>
<comment type="caution">
    <text evidence="2">The sequence shown here is derived from an EMBL/GenBank/DDBJ whole genome shotgun (WGS) entry which is preliminary data.</text>
</comment>
<proteinExistence type="predicted"/>
<protein>
    <submittedName>
        <fullName evidence="2">Uncharacterized protein</fullName>
    </submittedName>
</protein>
<organism evidence="2 3">
    <name type="scientific">Ligilactobacillus acidipiscis</name>
    <dbReference type="NCBI Taxonomy" id="89059"/>
    <lineage>
        <taxon>Bacteria</taxon>
        <taxon>Bacillati</taxon>
        <taxon>Bacillota</taxon>
        <taxon>Bacilli</taxon>
        <taxon>Lactobacillales</taxon>
        <taxon>Lactobacillaceae</taxon>
        <taxon>Ligilactobacillus</taxon>
    </lineage>
</organism>
<dbReference type="Proteomes" id="UP000707535">
    <property type="component" value="Unassembled WGS sequence"/>
</dbReference>
<keyword evidence="1" id="KW-1133">Transmembrane helix</keyword>
<gene>
    <name evidence="2" type="ORF">K8V00_04820</name>
</gene>
<evidence type="ECO:0000256" key="1">
    <source>
        <dbReference type="SAM" id="Phobius"/>
    </source>
</evidence>
<name>A0A921K0A9_9LACO</name>